<comment type="similarity">
    <text evidence="2">Belongs to the TMEM144 family.</text>
</comment>
<feature type="region of interest" description="Disordered" evidence="6">
    <location>
        <begin position="152"/>
        <end position="204"/>
    </location>
</feature>
<comment type="subcellular location">
    <subcellularLocation>
        <location evidence="1">Membrane</location>
        <topology evidence="1">Multi-pass membrane protein</topology>
    </subcellularLocation>
</comment>
<feature type="transmembrane region" description="Helical" evidence="7">
    <location>
        <begin position="20"/>
        <end position="38"/>
    </location>
</feature>
<dbReference type="AlphaFoldDB" id="A0A0M3JXT7"/>
<keyword evidence="3 7" id="KW-0812">Transmembrane</keyword>
<feature type="transmembrane region" description="Helical" evidence="7">
    <location>
        <begin position="50"/>
        <end position="69"/>
    </location>
</feature>
<dbReference type="Proteomes" id="UP000267096">
    <property type="component" value="Unassembled WGS sequence"/>
</dbReference>
<feature type="compositionally biased region" description="Basic and acidic residues" evidence="6">
    <location>
        <begin position="187"/>
        <end position="204"/>
    </location>
</feature>
<proteinExistence type="inferred from homology"/>
<dbReference type="PANTHER" id="PTHR16119">
    <property type="entry name" value="TRANSMEMBRANE PROTEIN 144"/>
    <property type="match status" value="1"/>
</dbReference>
<evidence type="ECO:0000256" key="7">
    <source>
        <dbReference type="SAM" id="Phobius"/>
    </source>
</evidence>
<dbReference type="EMBL" id="UYRR01031223">
    <property type="protein sequence ID" value="VDK47830.1"/>
    <property type="molecule type" value="Genomic_DNA"/>
</dbReference>
<dbReference type="InterPro" id="IPR010651">
    <property type="entry name" value="Sugar_transport"/>
</dbReference>
<evidence type="ECO:0000256" key="6">
    <source>
        <dbReference type="SAM" id="MobiDB-lite"/>
    </source>
</evidence>
<evidence type="ECO:0000256" key="4">
    <source>
        <dbReference type="ARBA" id="ARBA00022989"/>
    </source>
</evidence>
<keyword evidence="4 7" id="KW-1133">Transmembrane helix</keyword>
<dbReference type="GO" id="GO:0015144">
    <property type="term" value="F:carbohydrate transmembrane transporter activity"/>
    <property type="evidence" value="ECO:0007669"/>
    <property type="project" value="InterPro"/>
</dbReference>
<evidence type="ECO:0000256" key="3">
    <source>
        <dbReference type="ARBA" id="ARBA00022692"/>
    </source>
</evidence>
<gene>
    <name evidence="8" type="ORF">ASIM_LOCUS12644</name>
</gene>
<dbReference type="Pfam" id="PF07857">
    <property type="entry name" value="TMEM144"/>
    <property type="match status" value="2"/>
</dbReference>
<evidence type="ECO:0000256" key="1">
    <source>
        <dbReference type="ARBA" id="ARBA00004141"/>
    </source>
</evidence>
<dbReference type="WBParaSite" id="ASIM_0001317801-mRNA-1">
    <property type="protein sequence ID" value="ASIM_0001317801-mRNA-1"/>
    <property type="gene ID" value="ASIM_0001317801"/>
</dbReference>
<reference evidence="10" key="1">
    <citation type="submission" date="2017-02" db="UniProtKB">
        <authorList>
            <consortium name="WormBaseParasite"/>
        </authorList>
    </citation>
    <scope>IDENTIFICATION</scope>
</reference>
<reference evidence="8 9" key="2">
    <citation type="submission" date="2018-11" db="EMBL/GenBank/DDBJ databases">
        <authorList>
            <consortium name="Pathogen Informatics"/>
        </authorList>
    </citation>
    <scope>NUCLEOTIDE SEQUENCE [LARGE SCALE GENOMIC DNA]</scope>
</reference>
<evidence type="ECO:0000256" key="5">
    <source>
        <dbReference type="ARBA" id="ARBA00023136"/>
    </source>
</evidence>
<dbReference type="PANTHER" id="PTHR16119:SF15">
    <property type="entry name" value="TRANSMEMBRANE PROTEIN 144 HOMOLOG"/>
    <property type="match status" value="1"/>
</dbReference>
<feature type="compositionally biased region" description="Basic and acidic residues" evidence="6">
    <location>
        <begin position="159"/>
        <end position="176"/>
    </location>
</feature>
<keyword evidence="5 7" id="KW-0472">Membrane</keyword>
<organism evidence="10">
    <name type="scientific">Anisakis simplex</name>
    <name type="common">Herring worm</name>
    <dbReference type="NCBI Taxonomy" id="6269"/>
    <lineage>
        <taxon>Eukaryota</taxon>
        <taxon>Metazoa</taxon>
        <taxon>Ecdysozoa</taxon>
        <taxon>Nematoda</taxon>
        <taxon>Chromadorea</taxon>
        <taxon>Rhabditida</taxon>
        <taxon>Spirurina</taxon>
        <taxon>Ascaridomorpha</taxon>
        <taxon>Ascaridoidea</taxon>
        <taxon>Anisakidae</taxon>
        <taxon>Anisakis</taxon>
        <taxon>Anisakis simplex complex</taxon>
    </lineage>
</organism>
<evidence type="ECO:0000256" key="2">
    <source>
        <dbReference type="ARBA" id="ARBA00005731"/>
    </source>
</evidence>
<accession>A0A0M3JXT7</accession>
<evidence type="ECO:0000313" key="10">
    <source>
        <dbReference type="WBParaSite" id="ASIM_0001317801-mRNA-1"/>
    </source>
</evidence>
<keyword evidence="9" id="KW-1185">Reference proteome</keyword>
<name>A0A0M3JXT7_ANISI</name>
<feature type="transmembrane region" description="Helical" evidence="7">
    <location>
        <begin position="265"/>
        <end position="288"/>
    </location>
</feature>
<dbReference type="OrthoDB" id="426527at2759"/>
<sequence>MSTEELISTTVPAIVEKSVITGLTACAVASVCFGSMFVPVKKFDAGDGLYVQWLMSIAILIISFGTWLWEGLPPFYPLAMIGGNVTAIPIIRRLGMAMGMLIWNTTNCLAGWAGGNFGLFGMKARPASNPLLNYIGLVFVIVGGVLFSQVKGNAPAEQPPKEVTLESLTKEEKDQLSSDDPPSAKVVNDEKQAEQEKHSDSKDRLNTRSSTCVFDVKKGLCSGLALALGAGFLYGTTFAPVIYIQDNVEGADGRGLPKNNPIINNTITLPALCAGTIWIVAQTSFFIANENLSQTVSFPIITMVPGCVASVWSILLFKEIRGARNLRLLGIAIIITLCGALMVGLSKDLVF</sequence>
<dbReference type="GO" id="GO:0016020">
    <property type="term" value="C:membrane"/>
    <property type="evidence" value="ECO:0007669"/>
    <property type="project" value="UniProtKB-SubCell"/>
</dbReference>
<feature type="transmembrane region" description="Helical" evidence="7">
    <location>
        <begin position="326"/>
        <end position="345"/>
    </location>
</feature>
<feature type="transmembrane region" description="Helical" evidence="7">
    <location>
        <begin position="224"/>
        <end position="244"/>
    </location>
</feature>
<evidence type="ECO:0000313" key="8">
    <source>
        <dbReference type="EMBL" id="VDK47830.1"/>
    </source>
</evidence>
<evidence type="ECO:0000313" key="9">
    <source>
        <dbReference type="Proteomes" id="UP000267096"/>
    </source>
</evidence>
<dbReference type="InterPro" id="IPR012435">
    <property type="entry name" value="TMEM144"/>
</dbReference>
<protein>
    <submittedName>
        <fullName evidence="10">Transmembrane protein 144 (inferred by orthology to a human protein)</fullName>
    </submittedName>
</protein>
<feature type="transmembrane region" description="Helical" evidence="7">
    <location>
        <begin position="300"/>
        <end position="317"/>
    </location>
</feature>
<feature type="transmembrane region" description="Helical" evidence="7">
    <location>
        <begin position="131"/>
        <end position="150"/>
    </location>
</feature>